<dbReference type="InterPro" id="IPR036411">
    <property type="entry name" value="TorD-like_sf"/>
</dbReference>
<dbReference type="SUPFAM" id="SSF89155">
    <property type="entry name" value="TorD-like"/>
    <property type="match status" value="1"/>
</dbReference>
<accession>A0A679I481</accession>
<evidence type="ECO:0000313" key="2">
    <source>
        <dbReference type="Proteomes" id="UP000463961"/>
    </source>
</evidence>
<dbReference type="OrthoDB" id="8478585at2"/>
<dbReference type="GO" id="GO:0051082">
    <property type="term" value="F:unfolded protein binding"/>
    <property type="evidence" value="ECO:0007669"/>
    <property type="project" value="InterPro"/>
</dbReference>
<dbReference type="PANTHER" id="PTHR43680">
    <property type="entry name" value="NITRATE REDUCTASE MOLYBDENUM COFACTOR ASSEMBLY CHAPERONE"/>
    <property type="match status" value="1"/>
</dbReference>
<dbReference type="RefSeq" id="WP_162050102.1">
    <property type="nucleotide sequence ID" value="NZ_AP019011.1"/>
</dbReference>
<dbReference type="NCBIfam" id="TIGR00684">
    <property type="entry name" value="narJ"/>
    <property type="match status" value="1"/>
</dbReference>
<dbReference type="InterPro" id="IPR003765">
    <property type="entry name" value="NO3_reductase_chaperone_NarJ"/>
</dbReference>
<evidence type="ECO:0000313" key="1">
    <source>
        <dbReference type="EMBL" id="BBU69178.1"/>
    </source>
</evidence>
<dbReference type="Pfam" id="PF02613">
    <property type="entry name" value="Nitrate_red_del"/>
    <property type="match status" value="1"/>
</dbReference>
<keyword evidence="2" id="KW-1185">Reference proteome</keyword>
<dbReference type="EMBL" id="AP022345">
    <property type="protein sequence ID" value="BBU69178.1"/>
    <property type="molecule type" value="Genomic_DNA"/>
</dbReference>
<dbReference type="GO" id="GO:0016530">
    <property type="term" value="F:metallochaperone activity"/>
    <property type="evidence" value="ECO:0007669"/>
    <property type="project" value="TreeGrafter"/>
</dbReference>
<protein>
    <submittedName>
        <fullName evidence="1">Respiratory nitrate reductase subunit</fullName>
    </submittedName>
</protein>
<dbReference type="Proteomes" id="UP000463961">
    <property type="component" value="Chromosome"/>
</dbReference>
<name>A0A679I481_9RHOO</name>
<dbReference type="GO" id="GO:0051131">
    <property type="term" value="P:chaperone-mediated protein complex assembly"/>
    <property type="evidence" value="ECO:0007669"/>
    <property type="project" value="InterPro"/>
</dbReference>
<reference evidence="2" key="1">
    <citation type="submission" date="2020-01" db="EMBL/GenBank/DDBJ databases">
        <title>Phosphoaccumulans saitamaens gen. nov., sp. nov., a polyphosphate accumulating bacterium isolated from surface river water.</title>
        <authorList>
            <person name="Watanabe K."/>
            <person name="Suda W."/>
        </authorList>
    </citation>
    <scope>NUCLEOTIDE SEQUENCE [LARGE SCALE GENOMIC DNA]</scope>
    <source>
        <strain evidence="2">ICHIAU1</strain>
    </source>
</reference>
<gene>
    <name evidence="1" type="primary">narJ</name>
    <name evidence="1" type="ORF">ICHIAU1_14610</name>
</gene>
<organism evidence="1 2">
    <name type="scientific">Fluviibacter phosphoraccumulans</name>
    <dbReference type="NCBI Taxonomy" id="1751046"/>
    <lineage>
        <taxon>Bacteria</taxon>
        <taxon>Pseudomonadati</taxon>
        <taxon>Pseudomonadota</taxon>
        <taxon>Betaproteobacteria</taxon>
        <taxon>Rhodocyclales</taxon>
        <taxon>Fluviibacteraceae</taxon>
        <taxon>Fluviibacter</taxon>
    </lineage>
</organism>
<dbReference type="Gene3D" id="1.10.3480.10">
    <property type="entry name" value="TorD-like"/>
    <property type="match status" value="1"/>
</dbReference>
<dbReference type="PANTHER" id="PTHR43680:SF2">
    <property type="entry name" value="NITRATE REDUCTASE MOLYBDENUM COFACTOR ASSEMBLY CHAPERONE NARJ"/>
    <property type="match status" value="1"/>
</dbReference>
<sequence length="236" mass="26313">MMQPRTLKAISLLLHYPDQALLDHLSEVQAVTETETALQPGRLAAFYQHLGQGDLYLLEENYVALFDRGRGTSLYLFEHVHGESRDRGQAMVDLLTMYGESGFDLPPGELPDYLPVFLEYLSQLDVTKAKQLLMEVTHLVRNIGENLAKRGSHYYLLCSALLEMAGEKGIDVEFVPMDFSTEQEDYDKLDKVWAEEPVTFGGGCSTPDYGNGSGESVVQFIPRADSQKQAVETLGA</sequence>
<dbReference type="GO" id="GO:0042128">
    <property type="term" value="P:nitrate assimilation"/>
    <property type="evidence" value="ECO:0007669"/>
    <property type="project" value="TreeGrafter"/>
</dbReference>
<dbReference type="InterPro" id="IPR020945">
    <property type="entry name" value="DMSO/NO3_reduct_chaperone"/>
</dbReference>
<dbReference type="AlphaFoldDB" id="A0A679I481"/>
<proteinExistence type="predicted"/>